<evidence type="ECO:0000256" key="1">
    <source>
        <dbReference type="SAM" id="SignalP"/>
    </source>
</evidence>
<dbReference type="EMBL" id="JAUHHC010000002">
    <property type="protein sequence ID" value="MDN3920471.1"/>
    <property type="molecule type" value="Genomic_DNA"/>
</dbReference>
<dbReference type="InterPro" id="IPR011990">
    <property type="entry name" value="TPR-like_helical_dom_sf"/>
</dbReference>
<protein>
    <submittedName>
        <fullName evidence="2">ABC transporter permease</fullName>
    </submittedName>
</protein>
<reference evidence="2 3" key="1">
    <citation type="submission" date="2023-06" db="EMBL/GenBank/DDBJ databases">
        <title>Pelomonas sp. PFR6 16S ribosomal RNA gene Genome sequencing and assembly.</title>
        <authorList>
            <person name="Woo H."/>
        </authorList>
    </citation>
    <scope>NUCLEOTIDE SEQUENCE [LARGE SCALE GENOMIC DNA]</scope>
    <source>
        <strain evidence="2 3">PFR6</strain>
    </source>
</reference>
<comment type="caution">
    <text evidence="2">The sequence shown here is derived from an EMBL/GenBank/DDBJ whole genome shotgun (WGS) entry which is preliminary data.</text>
</comment>
<keyword evidence="3" id="KW-1185">Reference proteome</keyword>
<dbReference type="Gene3D" id="1.25.40.10">
    <property type="entry name" value="Tetratricopeptide repeat domain"/>
    <property type="match status" value="1"/>
</dbReference>
<gene>
    <name evidence="2" type="ORF">QWJ38_09300</name>
</gene>
<evidence type="ECO:0000313" key="2">
    <source>
        <dbReference type="EMBL" id="MDN3920471.1"/>
    </source>
</evidence>
<dbReference type="Proteomes" id="UP001228044">
    <property type="component" value="Unassembled WGS sequence"/>
</dbReference>
<dbReference type="RefSeq" id="WP_290358767.1">
    <property type="nucleotide sequence ID" value="NZ_JAUHHC010000002.1"/>
</dbReference>
<accession>A0ABT8DQ47</accession>
<keyword evidence="1" id="KW-0732">Signal</keyword>
<organism evidence="2 3">
    <name type="scientific">Roseateles violae</name>
    <dbReference type="NCBI Taxonomy" id="3058042"/>
    <lineage>
        <taxon>Bacteria</taxon>
        <taxon>Pseudomonadati</taxon>
        <taxon>Pseudomonadota</taxon>
        <taxon>Betaproteobacteria</taxon>
        <taxon>Burkholderiales</taxon>
        <taxon>Sphaerotilaceae</taxon>
        <taxon>Roseateles</taxon>
    </lineage>
</organism>
<feature type="signal peptide" evidence="1">
    <location>
        <begin position="1"/>
        <end position="35"/>
    </location>
</feature>
<proteinExistence type="predicted"/>
<feature type="chain" id="PRO_5045137656" evidence="1">
    <location>
        <begin position="36"/>
        <end position="249"/>
    </location>
</feature>
<name>A0ABT8DQ47_9BURK</name>
<sequence length="249" mass="27588">MAKNMFIQIDMRRLLSHSLQGMFLGLALSGQLAHAATENKAPAPPGCGQYPVSHYGPFDYRTANQGRRDIVEDHHFTPQVESLRAGMTGPPGGDISYTLGAFPNHPRAIVSMMRLSEKLKQDPVSTAAMSVECYFLRGIRFVPDDLVFRMQYANFLISRNRTQEALKIIDQVVEKAEDNGFTHFNAGMLYFDMKEYGKALTQAHRAMELGFPSPELQKRLNSVGRWVKPAVDAASAPAQPDSAPSDASQ</sequence>
<evidence type="ECO:0000313" key="3">
    <source>
        <dbReference type="Proteomes" id="UP001228044"/>
    </source>
</evidence>
<dbReference type="SUPFAM" id="SSF48452">
    <property type="entry name" value="TPR-like"/>
    <property type="match status" value="1"/>
</dbReference>